<name>A0A9D0ZTA1_9FIRM</name>
<dbReference type="InterPro" id="IPR050250">
    <property type="entry name" value="Macrolide_Exporter_MacB"/>
</dbReference>
<sequence length="406" mass="44811">MAFYQRGFLYLVRKRAKSLLLFLVFLLVSSMILSTTLILQAAQTTEARMQEKAKAKVVCEMTDSARPLTEDEAREIGKLPSVNGINRMGQKTAFLSELSPVTSSDSTKPDNQKVTLLSFDSLEDDGPFVSQTYRIMGGTLFGSESDHGAVINVNFAKANGLEIGDSFSLETEDGKRTTVKVLGEYLAGSETRQQDTTLSVQRIENQIYLDNTAYLELFPDGGFYQFSVYTDKPEELSALSGKLQEILKDQAELTTSDALYQQMQAPLTEITRIVQLMRMLTVLTGEGIVSLLLCMWMRSRQREMAVFVSMGEAKWKIFLQALLESAVLFLASSLISLAVGTLFADPMKRLLLRAAASDLSLEISVQCSDVVFLLGSGSAVVVIAVLLSLIPVIRTKPRDLLSRMEG</sequence>
<feature type="domain" description="ABC3 transporter permease C-terminal" evidence="7">
    <location>
        <begin position="288"/>
        <end position="394"/>
    </location>
</feature>
<dbReference type="GO" id="GO:0022857">
    <property type="term" value="F:transmembrane transporter activity"/>
    <property type="evidence" value="ECO:0007669"/>
    <property type="project" value="TreeGrafter"/>
</dbReference>
<evidence type="ECO:0000256" key="5">
    <source>
        <dbReference type="ARBA" id="ARBA00023136"/>
    </source>
</evidence>
<dbReference type="Proteomes" id="UP000886886">
    <property type="component" value="Unassembled WGS sequence"/>
</dbReference>
<evidence type="ECO:0000256" key="3">
    <source>
        <dbReference type="ARBA" id="ARBA00022692"/>
    </source>
</evidence>
<evidence type="ECO:0000256" key="4">
    <source>
        <dbReference type="ARBA" id="ARBA00022989"/>
    </source>
</evidence>
<comment type="subcellular location">
    <subcellularLocation>
        <location evidence="1">Cell membrane</location>
        <topology evidence="1">Multi-pass membrane protein</topology>
    </subcellularLocation>
</comment>
<reference evidence="8" key="2">
    <citation type="journal article" date="2021" name="PeerJ">
        <title>Extensive microbial diversity within the chicken gut microbiome revealed by metagenomics and culture.</title>
        <authorList>
            <person name="Gilroy R."/>
            <person name="Ravi A."/>
            <person name="Getino M."/>
            <person name="Pursley I."/>
            <person name="Horton D.L."/>
            <person name="Alikhan N.F."/>
            <person name="Baker D."/>
            <person name="Gharbi K."/>
            <person name="Hall N."/>
            <person name="Watson M."/>
            <person name="Adriaenssens E.M."/>
            <person name="Foster-Nyarko E."/>
            <person name="Jarju S."/>
            <person name="Secka A."/>
            <person name="Antonio M."/>
            <person name="Oren A."/>
            <person name="Chaudhuri R.R."/>
            <person name="La Ragione R."/>
            <person name="Hildebrand F."/>
            <person name="Pallen M.J."/>
        </authorList>
    </citation>
    <scope>NUCLEOTIDE SEQUENCE</scope>
    <source>
        <strain evidence="8">ChiSjej3B21-11622</strain>
    </source>
</reference>
<feature type="transmembrane region" description="Helical" evidence="6">
    <location>
        <begin position="317"/>
        <end position="343"/>
    </location>
</feature>
<protein>
    <submittedName>
        <fullName evidence="8">ABC transporter permease</fullName>
    </submittedName>
</protein>
<dbReference type="Pfam" id="PF02687">
    <property type="entry name" value="FtsX"/>
    <property type="match status" value="1"/>
</dbReference>
<evidence type="ECO:0000256" key="1">
    <source>
        <dbReference type="ARBA" id="ARBA00004651"/>
    </source>
</evidence>
<reference evidence="8" key="1">
    <citation type="submission" date="2020-10" db="EMBL/GenBank/DDBJ databases">
        <authorList>
            <person name="Gilroy R."/>
        </authorList>
    </citation>
    <scope>NUCLEOTIDE SEQUENCE</scope>
    <source>
        <strain evidence="8">ChiSjej3B21-11622</strain>
    </source>
</reference>
<keyword evidence="5 6" id="KW-0472">Membrane</keyword>
<dbReference type="InterPro" id="IPR003838">
    <property type="entry name" value="ABC3_permease_C"/>
</dbReference>
<feature type="transmembrane region" description="Helical" evidence="6">
    <location>
        <begin position="370"/>
        <end position="393"/>
    </location>
</feature>
<gene>
    <name evidence="8" type="ORF">IAB26_00485</name>
</gene>
<evidence type="ECO:0000313" key="9">
    <source>
        <dbReference type="Proteomes" id="UP000886886"/>
    </source>
</evidence>
<proteinExistence type="predicted"/>
<evidence type="ECO:0000313" key="8">
    <source>
        <dbReference type="EMBL" id="HIQ95020.1"/>
    </source>
</evidence>
<organism evidence="8 9">
    <name type="scientific">Candidatus Limivivens merdigallinarum</name>
    <dbReference type="NCBI Taxonomy" id="2840859"/>
    <lineage>
        <taxon>Bacteria</taxon>
        <taxon>Bacillati</taxon>
        <taxon>Bacillota</taxon>
        <taxon>Clostridia</taxon>
        <taxon>Lachnospirales</taxon>
        <taxon>Lachnospiraceae</taxon>
        <taxon>Lachnospiraceae incertae sedis</taxon>
        <taxon>Candidatus Limivivens</taxon>
    </lineage>
</organism>
<keyword evidence="3 6" id="KW-0812">Transmembrane</keyword>
<dbReference type="PANTHER" id="PTHR30572:SF9">
    <property type="entry name" value="ABC TRANSPORTER PERMEASE PROTEIN"/>
    <property type="match status" value="1"/>
</dbReference>
<evidence type="ECO:0000259" key="7">
    <source>
        <dbReference type="Pfam" id="PF02687"/>
    </source>
</evidence>
<comment type="caution">
    <text evidence="8">The sequence shown here is derived from an EMBL/GenBank/DDBJ whole genome shotgun (WGS) entry which is preliminary data.</text>
</comment>
<keyword evidence="4 6" id="KW-1133">Transmembrane helix</keyword>
<dbReference type="AlphaFoldDB" id="A0A9D0ZTA1"/>
<dbReference type="EMBL" id="DVFT01000006">
    <property type="protein sequence ID" value="HIQ95020.1"/>
    <property type="molecule type" value="Genomic_DNA"/>
</dbReference>
<keyword evidence="2" id="KW-1003">Cell membrane</keyword>
<accession>A0A9D0ZTA1</accession>
<evidence type="ECO:0000256" key="6">
    <source>
        <dbReference type="SAM" id="Phobius"/>
    </source>
</evidence>
<feature type="transmembrane region" description="Helical" evidence="6">
    <location>
        <begin position="276"/>
        <end position="296"/>
    </location>
</feature>
<dbReference type="GO" id="GO:0005886">
    <property type="term" value="C:plasma membrane"/>
    <property type="evidence" value="ECO:0007669"/>
    <property type="project" value="UniProtKB-SubCell"/>
</dbReference>
<evidence type="ECO:0000256" key="2">
    <source>
        <dbReference type="ARBA" id="ARBA00022475"/>
    </source>
</evidence>
<dbReference type="PANTHER" id="PTHR30572">
    <property type="entry name" value="MEMBRANE COMPONENT OF TRANSPORTER-RELATED"/>
    <property type="match status" value="1"/>
</dbReference>